<dbReference type="InterPro" id="IPR023033">
    <property type="entry name" value="Ala_tRNA_ligase_euk/bac"/>
</dbReference>
<comment type="function">
    <text evidence="11">Catalyzes the attachment of alanine to tRNA(Ala) in a two-step reaction: alanine is first activated by ATP to form Ala-AMP and then transferred to the acceptor end of tRNA(Ala). Also edits incorrectly charged Ser-tRNA(Ala) and Gly-tRNA(Ala) via its editing domain.</text>
</comment>
<dbReference type="CDD" id="cd00673">
    <property type="entry name" value="AlaRS_core"/>
    <property type="match status" value="1"/>
</dbReference>
<dbReference type="Gene3D" id="2.40.30.130">
    <property type="match status" value="1"/>
</dbReference>
<dbReference type="FunFam" id="3.30.54.20:FF:000001">
    <property type="entry name" value="Alanine--tRNA ligase"/>
    <property type="match status" value="1"/>
</dbReference>
<dbReference type="FunFam" id="3.30.980.10:FF:000004">
    <property type="entry name" value="Alanine--tRNA ligase, cytoplasmic"/>
    <property type="match status" value="1"/>
</dbReference>
<comment type="subcellular location">
    <subcellularLocation>
        <location evidence="11">Cytoplasm</location>
    </subcellularLocation>
</comment>
<evidence type="ECO:0000313" key="13">
    <source>
        <dbReference type="EMBL" id="HHS51377.1"/>
    </source>
</evidence>
<dbReference type="InterPro" id="IPR018165">
    <property type="entry name" value="Ala-tRNA-synth_IIc_core"/>
</dbReference>
<dbReference type="SMART" id="SM00863">
    <property type="entry name" value="tRNA_SAD"/>
    <property type="match status" value="1"/>
</dbReference>
<evidence type="ECO:0000256" key="2">
    <source>
        <dbReference type="ARBA" id="ARBA00022555"/>
    </source>
</evidence>
<reference evidence="13" key="1">
    <citation type="journal article" date="2020" name="mSystems">
        <title>Genome- and Community-Level Interaction Insights into Carbon Utilization and Element Cycling Functions of Hydrothermarchaeota in Hydrothermal Sediment.</title>
        <authorList>
            <person name="Zhou Z."/>
            <person name="Liu Y."/>
            <person name="Xu W."/>
            <person name="Pan J."/>
            <person name="Luo Z.H."/>
            <person name="Li M."/>
        </authorList>
    </citation>
    <scope>NUCLEOTIDE SEQUENCE [LARGE SCALE GENOMIC DNA]</scope>
    <source>
        <strain evidence="13">SpSt-876</strain>
    </source>
</reference>
<dbReference type="PANTHER" id="PTHR11777">
    <property type="entry name" value="ALANYL-TRNA SYNTHETASE"/>
    <property type="match status" value="1"/>
</dbReference>
<dbReference type="PANTHER" id="PTHR11777:SF9">
    <property type="entry name" value="ALANINE--TRNA LIGASE, CYTOPLASMIC"/>
    <property type="match status" value="1"/>
</dbReference>
<dbReference type="FunFam" id="3.10.310.40:FF:000001">
    <property type="entry name" value="Alanine--tRNA ligase"/>
    <property type="match status" value="1"/>
</dbReference>
<dbReference type="HAMAP" id="MF_00036_B">
    <property type="entry name" value="Ala_tRNA_synth_B"/>
    <property type="match status" value="1"/>
</dbReference>
<comment type="caution">
    <text evidence="13">The sequence shown here is derived from an EMBL/GenBank/DDBJ whole genome shotgun (WGS) entry which is preliminary data.</text>
</comment>
<keyword evidence="10 11" id="KW-0030">Aminoacyl-tRNA synthetase</keyword>
<dbReference type="InterPro" id="IPR018162">
    <property type="entry name" value="Ala-tRNA-ligase_IIc_anticod-bd"/>
</dbReference>
<accession>A0A7C6E9H6</accession>
<dbReference type="InterPro" id="IPR003156">
    <property type="entry name" value="DHHA1_dom"/>
</dbReference>
<dbReference type="GO" id="GO:0008270">
    <property type="term" value="F:zinc ion binding"/>
    <property type="evidence" value="ECO:0007669"/>
    <property type="project" value="UniProtKB-UniRule"/>
</dbReference>
<evidence type="ECO:0000259" key="12">
    <source>
        <dbReference type="PROSITE" id="PS50860"/>
    </source>
</evidence>
<dbReference type="InterPro" id="IPR018164">
    <property type="entry name" value="Ala-tRNA-synth_IIc_N"/>
</dbReference>
<dbReference type="Gene3D" id="3.10.310.40">
    <property type="match status" value="1"/>
</dbReference>
<keyword evidence="7 11" id="KW-0067">ATP-binding</keyword>
<evidence type="ECO:0000256" key="4">
    <source>
        <dbReference type="ARBA" id="ARBA00022723"/>
    </source>
</evidence>
<comment type="domain">
    <text evidence="11">Consists of three domains; the N-terminal catalytic domain, the editing domain and the C-terminal C-Ala domain. The editing domain removes incorrectly charged amino acids, while the C-Ala domain, along with tRNA(Ala), serves as a bridge to cooperatively bring together the editing and aminoacylation centers thus stimulating deacylation of misacylated tRNAs.</text>
</comment>
<dbReference type="NCBIfam" id="TIGR00344">
    <property type="entry name" value="alaS"/>
    <property type="match status" value="1"/>
</dbReference>
<keyword evidence="5 11" id="KW-0547">Nucleotide-binding</keyword>
<feature type="binding site" evidence="11">
    <location>
        <position position="554"/>
    </location>
    <ligand>
        <name>Zn(2+)</name>
        <dbReference type="ChEBI" id="CHEBI:29105"/>
    </ligand>
</feature>
<evidence type="ECO:0000256" key="9">
    <source>
        <dbReference type="ARBA" id="ARBA00022917"/>
    </source>
</evidence>
<dbReference type="InterPro" id="IPR012947">
    <property type="entry name" value="tRNA_SAD"/>
</dbReference>
<dbReference type="PROSITE" id="PS50860">
    <property type="entry name" value="AA_TRNA_LIGASE_II_ALA"/>
    <property type="match status" value="1"/>
</dbReference>
<dbReference type="Pfam" id="PF01411">
    <property type="entry name" value="tRNA-synt_2c"/>
    <property type="match status" value="1"/>
</dbReference>
<feature type="domain" description="Alanyl-transfer RNA synthetases family profile" evidence="12">
    <location>
        <begin position="1"/>
        <end position="700"/>
    </location>
</feature>
<dbReference type="InterPro" id="IPR050058">
    <property type="entry name" value="Ala-tRNA_ligase"/>
</dbReference>
<dbReference type="PRINTS" id="PR00980">
    <property type="entry name" value="TRNASYNTHALA"/>
</dbReference>
<evidence type="ECO:0000256" key="3">
    <source>
        <dbReference type="ARBA" id="ARBA00022598"/>
    </source>
</evidence>
<evidence type="ECO:0000256" key="6">
    <source>
        <dbReference type="ARBA" id="ARBA00022833"/>
    </source>
</evidence>
<feature type="binding site" evidence="11">
    <location>
        <position position="661"/>
    </location>
    <ligand>
        <name>Zn(2+)</name>
        <dbReference type="ChEBI" id="CHEBI:29105"/>
    </ligand>
</feature>
<keyword evidence="3 11" id="KW-0436">Ligase</keyword>
<dbReference type="SUPFAM" id="SSF55186">
    <property type="entry name" value="ThrRS/AlaRS common domain"/>
    <property type="match status" value="1"/>
</dbReference>
<dbReference type="SUPFAM" id="SSF50447">
    <property type="entry name" value="Translation proteins"/>
    <property type="match status" value="1"/>
</dbReference>
<keyword evidence="4 11" id="KW-0479">Metal-binding</keyword>
<proteinExistence type="inferred from homology"/>
<keyword evidence="2 11" id="KW-0820">tRNA-binding</keyword>
<dbReference type="EC" id="6.1.1.7" evidence="11"/>
<sequence>MNHREIRRTFLAFYAERGHTIVPSSSLIPKDDPTLLFTSAGMVQFKPFYAGAVPLPYTRACSIQKCLRATDLQQVGKTIKYNTFFEMLGNFSFGDYFKAEAIPWAWEYLTEVVSLPKDRLYVSVFIEDEEAYEIWQKKVGLDPRRIYRLGEEDNFWGPAGGVGACGPCSEIYFDMGEEFGCGKRECGPGCNCERFIEIYNIVFPQYDQQPDGTRLPLKNRGIDTGMGMERLAMVSQGKKSIFETDLFAPIVKAIAKLLEADRRLPPAAKSMIYACADHARALTFAIADGAVPSNEARGYILRSILRRASMMARREGINQPFLYRISGEIIEFFRQFYPELVGKREQIALIIKAEEERFLRTLDEGLERFKEVCEAHRTDGVIPGDKIFKLHDTFGFPVELTKELAEEQGLSLDLAGFEQAMQEQKERSKKEFIWTELSVKSQAALGELLKTAQTFVGYDKDEVTTNILDYKELEPNLYEVLLQETPFYAEAGGQVGDTGKIIGPDFELQVIDSYYKPVAKIRLVKAKLQKGAISKTAVTAIIDKPRRREIERAHTATHLLHSALRRIIGDYCKQEGSLVEPGRLRFDFVAFQPLTQEQINKIEQMVYSKVIENIKVEHLRDLPIEEAKKLGALAFFGEEYGEKVNVIKVGDFSCELCGGTHIRATGEIGMFRILSETGVAAGIRRIDALVGYEALRETISEHATLLELQKTFDVEYKILTQKVNELFSNQNMMSIRLRQVLSRLGNLLSDELIKSAETIQDIKVIYANYDFLEVSDLRQIADLIRNKLKEKVVGLLFTSPPQADFVERVRYIVFVSKDLEAVLSAGKIAQQVGKALEGGGGGRPNLAEGGGKRENIEKGILAFKEFIQNTLPNKSD</sequence>
<gene>
    <name evidence="11 13" type="primary">alaS</name>
    <name evidence="13" type="ORF">ENW73_00715</name>
</gene>
<evidence type="ECO:0000256" key="11">
    <source>
        <dbReference type="HAMAP-Rule" id="MF_00036"/>
    </source>
</evidence>
<dbReference type="GO" id="GO:0005524">
    <property type="term" value="F:ATP binding"/>
    <property type="evidence" value="ECO:0007669"/>
    <property type="project" value="UniProtKB-UniRule"/>
</dbReference>
<evidence type="ECO:0000256" key="1">
    <source>
        <dbReference type="ARBA" id="ARBA00008226"/>
    </source>
</evidence>
<keyword evidence="6 11" id="KW-0862">Zinc</keyword>
<dbReference type="InterPro" id="IPR002318">
    <property type="entry name" value="Ala-tRNA-lgiase_IIc"/>
</dbReference>
<dbReference type="SUPFAM" id="SSF55681">
    <property type="entry name" value="Class II aaRS and biotin synthetases"/>
    <property type="match status" value="1"/>
</dbReference>
<dbReference type="GO" id="GO:0006419">
    <property type="term" value="P:alanyl-tRNA aminoacylation"/>
    <property type="evidence" value="ECO:0007669"/>
    <property type="project" value="UniProtKB-UniRule"/>
</dbReference>
<comment type="similarity">
    <text evidence="1 11">Belongs to the class-II aminoacyl-tRNA synthetase family.</text>
</comment>
<protein>
    <recommendedName>
        <fullName evidence="11">Alanine--tRNA ligase</fullName>
        <ecNumber evidence="11">6.1.1.7</ecNumber>
    </recommendedName>
    <alternativeName>
        <fullName evidence="11">Alanyl-tRNA synthetase</fullName>
        <shortName evidence="11">AlaRS</shortName>
    </alternativeName>
</protein>
<feature type="binding site" evidence="11">
    <location>
        <position position="657"/>
    </location>
    <ligand>
        <name>Zn(2+)</name>
        <dbReference type="ChEBI" id="CHEBI:29105"/>
    </ligand>
</feature>
<dbReference type="GO" id="GO:0002161">
    <property type="term" value="F:aminoacyl-tRNA deacylase activity"/>
    <property type="evidence" value="ECO:0007669"/>
    <property type="project" value="TreeGrafter"/>
</dbReference>
<dbReference type="FunFam" id="3.30.930.10:FF:000004">
    <property type="entry name" value="Alanine--tRNA ligase"/>
    <property type="match status" value="1"/>
</dbReference>
<dbReference type="Pfam" id="PF07973">
    <property type="entry name" value="tRNA_SAD"/>
    <property type="match status" value="1"/>
</dbReference>
<organism evidence="13">
    <name type="scientific">candidate division WOR-3 bacterium</name>
    <dbReference type="NCBI Taxonomy" id="2052148"/>
    <lineage>
        <taxon>Bacteria</taxon>
        <taxon>Bacteria division WOR-3</taxon>
    </lineage>
</organism>
<keyword evidence="9 11" id="KW-0648">Protein biosynthesis</keyword>
<name>A0A7C6E9H6_UNCW3</name>
<dbReference type="AlphaFoldDB" id="A0A7C6E9H6"/>
<dbReference type="GO" id="GO:0005829">
    <property type="term" value="C:cytosol"/>
    <property type="evidence" value="ECO:0007669"/>
    <property type="project" value="TreeGrafter"/>
</dbReference>
<dbReference type="Gene3D" id="3.30.930.10">
    <property type="entry name" value="Bira Bifunctional Protein, Domain 2"/>
    <property type="match status" value="1"/>
</dbReference>
<dbReference type="SUPFAM" id="SSF101353">
    <property type="entry name" value="Putative anticodon-binding domain of alanyl-tRNA synthetase (AlaRS)"/>
    <property type="match status" value="1"/>
</dbReference>
<dbReference type="InterPro" id="IPR045864">
    <property type="entry name" value="aa-tRNA-synth_II/BPL/LPL"/>
</dbReference>
<keyword evidence="8 11" id="KW-0694">RNA-binding</keyword>
<comment type="cofactor">
    <cofactor evidence="11">
        <name>Zn(2+)</name>
        <dbReference type="ChEBI" id="CHEBI:29105"/>
    </cofactor>
    <text evidence="11">Binds 1 zinc ion per subunit.</text>
</comment>
<dbReference type="EMBL" id="DTLI01000018">
    <property type="protein sequence ID" value="HHS51377.1"/>
    <property type="molecule type" value="Genomic_DNA"/>
</dbReference>
<dbReference type="InterPro" id="IPR018163">
    <property type="entry name" value="Thr/Ala-tRNA-synth_IIc_edit"/>
</dbReference>
<keyword evidence="11" id="KW-0963">Cytoplasm</keyword>
<feature type="binding site" evidence="11">
    <location>
        <position position="558"/>
    </location>
    <ligand>
        <name>Zn(2+)</name>
        <dbReference type="ChEBI" id="CHEBI:29105"/>
    </ligand>
</feature>
<dbReference type="Pfam" id="PF02272">
    <property type="entry name" value="DHHA1"/>
    <property type="match status" value="1"/>
</dbReference>
<evidence type="ECO:0000256" key="5">
    <source>
        <dbReference type="ARBA" id="ARBA00022741"/>
    </source>
</evidence>
<evidence type="ECO:0000256" key="7">
    <source>
        <dbReference type="ARBA" id="ARBA00022840"/>
    </source>
</evidence>
<dbReference type="GO" id="GO:0004813">
    <property type="term" value="F:alanine-tRNA ligase activity"/>
    <property type="evidence" value="ECO:0007669"/>
    <property type="project" value="UniProtKB-UniRule"/>
</dbReference>
<dbReference type="InterPro" id="IPR009000">
    <property type="entry name" value="Transl_B-barrel_sf"/>
</dbReference>
<dbReference type="GO" id="GO:0000049">
    <property type="term" value="F:tRNA binding"/>
    <property type="evidence" value="ECO:0007669"/>
    <property type="project" value="UniProtKB-KW"/>
</dbReference>
<comment type="catalytic activity">
    <reaction evidence="11">
        <text>tRNA(Ala) + L-alanine + ATP = L-alanyl-tRNA(Ala) + AMP + diphosphate</text>
        <dbReference type="Rhea" id="RHEA:12540"/>
        <dbReference type="Rhea" id="RHEA-COMP:9657"/>
        <dbReference type="Rhea" id="RHEA-COMP:9923"/>
        <dbReference type="ChEBI" id="CHEBI:30616"/>
        <dbReference type="ChEBI" id="CHEBI:33019"/>
        <dbReference type="ChEBI" id="CHEBI:57972"/>
        <dbReference type="ChEBI" id="CHEBI:78442"/>
        <dbReference type="ChEBI" id="CHEBI:78497"/>
        <dbReference type="ChEBI" id="CHEBI:456215"/>
        <dbReference type="EC" id="6.1.1.7"/>
    </reaction>
</comment>
<evidence type="ECO:0000256" key="8">
    <source>
        <dbReference type="ARBA" id="ARBA00022884"/>
    </source>
</evidence>
<dbReference type="Gene3D" id="3.30.54.20">
    <property type="match status" value="1"/>
</dbReference>
<dbReference type="Gene3D" id="3.30.980.10">
    <property type="entry name" value="Threonyl-trna Synthetase, Chain A, domain 2"/>
    <property type="match status" value="1"/>
</dbReference>
<evidence type="ECO:0000256" key="10">
    <source>
        <dbReference type="ARBA" id="ARBA00023146"/>
    </source>
</evidence>